<keyword evidence="2 3" id="KW-0175">Coiled coil</keyword>
<dbReference type="InterPro" id="IPR050465">
    <property type="entry name" value="UPF0194_transport"/>
</dbReference>
<evidence type="ECO:0000256" key="2">
    <source>
        <dbReference type="ARBA" id="ARBA00023054"/>
    </source>
</evidence>
<dbReference type="PANTHER" id="PTHR32347:SF23">
    <property type="entry name" value="BLL5650 PROTEIN"/>
    <property type="match status" value="1"/>
</dbReference>
<evidence type="ECO:0000256" key="1">
    <source>
        <dbReference type="ARBA" id="ARBA00004196"/>
    </source>
</evidence>
<dbReference type="EMBL" id="CAADEW010000055">
    <property type="protein sequence ID" value="VFJ55691.1"/>
    <property type="molecule type" value="Genomic_DNA"/>
</dbReference>
<dbReference type="PANTHER" id="PTHR32347">
    <property type="entry name" value="EFFLUX SYSTEM COMPONENT YKNX-RELATED"/>
    <property type="match status" value="1"/>
</dbReference>
<accession>A0A450SIM7</accession>
<dbReference type="EMBL" id="CAADFD010000014">
    <property type="protein sequence ID" value="VFJ53194.1"/>
    <property type="molecule type" value="Genomic_DNA"/>
</dbReference>
<comment type="subcellular location">
    <subcellularLocation>
        <location evidence="1">Cell envelope</location>
    </subcellularLocation>
</comment>
<dbReference type="GO" id="GO:0030313">
    <property type="term" value="C:cell envelope"/>
    <property type="evidence" value="ECO:0007669"/>
    <property type="project" value="UniProtKB-SubCell"/>
</dbReference>
<gene>
    <name evidence="5" type="ORF">BECKFW1821A_GA0114235_105512</name>
    <name evidence="4" type="ORF">BECKFW1821B_GA0114236_101417</name>
</gene>
<proteinExistence type="predicted"/>
<evidence type="ECO:0000313" key="5">
    <source>
        <dbReference type="EMBL" id="VFJ55691.1"/>
    </source>
</evidence>
<evidence type="ECO:0000256" key="3">
    <source>
        <dbReference type="SAM" id="Coils"/>
    </source>
</evidence>
<organism evidence="4">
    <name type="scientific">Candidatus Kentrum sp. FW</name>
    <dbReference type="NCBI Taxonomy" id="2126338"/>
    <lineage>
        <taxon>Bacteria</taxon>
        <taxon>Pseudomonadati</taxon>
        <taxon>Pseudomonadota</taxon>
        <taxon>Gammaproteobacteria</taxon>
        <taxon>Candidatus Kentrum</taxon>
    </lineage>
</organism>
<feature type="coiled-coil region" evidence="3">
    <location>
        <begin position="67"/>
        <end position="119"/>
    </location>
</feature>
<protein>
    <submittedName>
        <fullName evidence="4">Barrel-sandwich domain of CusB or HlyD membrane-fusion</fullName>
    </submittedName>
</protein>
<reference evidence="4" key="1">
    <citation type="submission" date="2019-02" db="EMBL/GenBank/DDBJ databases">
        <authorList>
            <person name="Gruber-Vodicka R. H."/>
            <person name="Seah K. B. B."/>
        </authorList>
    </citation>
    <scope>NUCLEOTIDE SEQUENCE</scope>
    <source>
        <strain evidence="4">BECK_BZ106</strain>
        <strain evidence="5">BECK_BZ15</strain>
    </source>
</reference>
<dbReference type="AlphaFoldDB" id="A0A450SIM7"/>
<evidence type="ECO:0000313" key="4">
    <source>
        <dbReference type="EMBL" id="VFJ53194.1"/>
    </source>
</evidence>
<name>A0A450SIM7_9GAMM</name>
<sequence length="290" mass="31985">MSLIAASFLLLFAQAGWGADIGALCILTPRPGILELSAPMDALVSEIPVHPNQRVRAGDLLISFSDRALLEQKLTALETEIDWHEKTRHARIDVQETILAGAERSVREATERLKNYEALPKNARSAREWRERRYALASARHEVALEATRLARMRLEDEARARELREKRKIAVIELAAGTLRAPMDGTVLAVHKQVGESAGGDVAVTLANLQEMAARCEVFEGDLLKLHPGMKARVSGGALPRPMGGVIGWISRQVHRNNKVAEIIVHLDEAEPANRLVGMEVDVTIMDIQ</sequence>
<dbReference type="Gene3D" id="2.40.30.170">
    <property type="match status" value="1"/>
</dbReference>